<evidence type="ECO:0000256" key="11">
    <source>
        <dbReference type="RuleBase" id="RU003651"/>
    </source>
</evidence>
<organism evidence="14 15">
    <name type="scientific">Ambrosiozyma monospora</name>
    <name type="common">Yeast</name>
    <name type="synonym">Endomycopsis monosporus</name>
    <dbReference type="NCBI Taxonomy" id="43982"/>
    <lineage>
        <taxon>Eukaryota</taxon>
        <taxon>Fungi</taxon>
        <taxon>Dikarya</taxon>
        <taxon>Ascomycota</taxon>
        <taxon>Saccharomycotina</taxon>
        <taxon>Pichiomycetes</taxon>
        <taxon>Pichiales</taxon>
        <taxon>Pichiaceae</taxon>
        <taxon>Ambrosiozyma</taxon>
    </lineage>
</organism>
<dbReference type="FunFam" id="3.40.50.300:FF:000187">
    <property type="entry name" value="Vesicular-fusion ATPase SEC18"/>
    <property type="match status" value="1"/>
</dbReference>
<evidence type="ECO:0000313" key="15">
    <source>
        <dbReference type="Proteomes" id="UP001165063"/>
    </source>
</evidence>
<dbReference type="SUPFAM" id="SSF52540">
    <property type="entry name" value="P-loop containing nucleoside triphosphate hydrolases"/>
    <property type="match status" value="2"/>
</dbReference>
<protein>
    <recommendedName>
        <fullName evidence="10 12">Vesicular-fusion protein SEC18</fullName>
    </recommendedName>
</protein>
<evidence type="ECO:0000256" key="8">
    <source>
        <dbReference type="ARBA" id="ARBA00022927"/>
    </source>
</evidence>
<evidence type="ECO:0000256" key="9">
    <source>
        <dbReference type="ARBA" id="ARBA00056429"/>
    </source>
</evidence>
<keyword evidence="8 12" id="KW-0653">Protein transport</keyword>
<dbReference type="GO" id="GO:0035494">
    <property type="term" value="P:SNARE complex disassembly"/>
    <property type="evidence" value="ECO:0007669"/>
    <property type="project" value="InterPro"/>
</dbReference>
<name>A0A9W6Z3A3_AMBMO</name>
<evidence type="ECO:0000256" key="5">
    <source>
        <dbReference type="ARBA" id="ARBA00022737"/>
    </source>
</evidence>
<dbReference type="InterPro" id="IPR003960">
    <property type="entry name" value="ATPase_AAA_CS"/>
</dbReference>
<keyword evidence="5" id="KW-0677">Repeat</keyword>
<comment type="caution">
    <text evidence="14">The sequence shown here is derived from an EMBL/GenBank/DDBJ whole genome shotgun (WGS) entry which is preliminary data.</text>
</comment>
<keyword evidence="15" id="KW-1185">Reference proteome</keyword>
<dbReference type="AlphaFoldDB" id="A0A9W6Z3A3"/>
<comment type="similarity">
    <text evidence="2 11">Belongs to the AAA ATPase family.</text>
</comment>
<dbReference type="FunFam" id="3.40.50.300:FF:000166">
    <property type="entry name" value="vesicle-fusing ATPase isoform X1"/>
    <property type="match status" value="1"/>
</dbReference>
<proteinExistence type="inferred from homology"/>
<evidence type="ECO:0000256" key="6">
    <source>
        <dbReference type="ARBA" id="ARBA00022741"/>
    </source>
</evidence>
<dbReference type="Pfam" id="PF17862">
    <property type="entry name" value="AAA_lid_3"/>
    <property type="match status" value="1"/>
</dbReference>
<dbReference type="GO" id="GO:0043001">
    <property type="term" value="P:Golgi to plasma membrane protein transport"/>
    <property type="evidence" value="ECO:0007669"/>
    <property type="project" value="TreeGrafter"/>
</dbReference>
<dbReference type="GO" id="GO:0005524">
    <property type="term" value="F:ATP binding"/>
    <property type="evidence" value="ECO:0007669"/>
    <property type="project" value="UniProtKB-UniRule"/>
</dbReference>
<keyword evidence="6 11" id="KW-0547">Nucleotide-binding</keyword>
<keyword evidence="7 11" id="KW-0067">ATP-binding</keyword>
<dbReference type="Gene3D" id="1.10.8.60">
    <property type="match status" value="1"/>
</dbReference>
<dbReference type="Gene3D" id="3.40.50.300">
    <property type="entry name" value="P-loop containing nucleotide triphosphate hydrolases"/>
    <property type="match status" value="2"/>
</dbReference>
<dbReference type="PROSITE" id="PS00674">
    <property type="entry name" value="AAA"/>
    <property type="match status" value="1"/>
</dbReference>
<dbReference type="CDD" id="cd19504">
    <property type="entry name" value="RecA-like_NSF-SEC18_r1-like"/>
    <property type="match status" value="1"/>
</dbReference>
<evidence type="ECO:0000313" key="14">
    <source>
        <dbReference type="EMBL" id="GMG40015.1"/>
    </source>
</evidence>
<evidence type="ECO:0000256" key="1">
    <source>
        <dbReference type="ARBA" id="ARBA00004496"/>
    </source>
</evidence>
<evidence type="ECO:0000256" key="3">
    <source>
        <dbReference type="ARBA" id="ARBA00022448"/>
    </source>
</evidence>
<dbReference type="PANTHER" id="PTHR23078:SF3">
    <property type="entry name" value="VESICLE-FUSING ATPASE"/>
    <property type="match status" value="1"/>
</dbReference>
<dbReference type="EMBL" id="BSXU01003397">
    <property type="protein sequence ID" value="GMG40015.1"/>
    <property type="molecule type" value="Genomic_DNA"/>
</dbReference>
<dbReference type="CDD" id="cd00009">
    <property type="entry name" value="AAA"/>
    <property type="match status" value="1"/>
</dbReference>
<accession>A0A9W6Z3A3</accession>
<dbReference type="InterPro" id="IPR003959">
    <property type="entry name" value="ATPase_AAA_core"/>
</dbReference>
<dbReference type="Pfam" id="PF00004">
    <property type="entry name" value="AAA"/>
    <property type="match status" value="2"/>
</dbReference>
<dbReference type="GO" id="GO:0016887">
    <property type="term" value="F:ATP hydrolysis activity"/>
    <property type="evidence" value="ECO:0007669"/>
    <property type="project" value="InterPro"/>
</dbReference>
<evidence type="ECO:0000256" key="12">
    <source>
        <dbReference type="RuleBase" id="RU367045"/>
    </source>
</evidence>
<reference evidence="14" key="1">
    <citation type="submission" date="2023-04" db="EMBL/GenBank/DDBJ databases">
        <title>Ambrosiozyma monospora NBRC 1965.</title>
        <authorList>
            <person name="Ichikawa N."/>
            <person name="Sato H."/>
            <person name="Tonouchi N."/>
        </authorList>
    </citation>
    <scope>NUCLEOTIDE SEQUENCE</scope>
    <source>
        <strain evidence="14">NBRC 1965</strain>
    </source>
</reference>
<keyword evidence="12" id="KW-0931">ER-Golgi transport</keyword>
<dbReference type="InterPro" id="IPR041569">
    <property type="entry name" value="AAA_lid_3"/>
</dbReference>
<dbReference type="InterPro" id="IPR029067">
    <property type="entry name" value="CDC48_domain_2-like_sf"/>
</dbReference>
<dbReference type="PANTHER" id="PTHR23078">
    <property type="entry name" value="VESICULAR-FUSION PROTEIN NSF"/>
    <property type="match status" value="1"/>
</dbReference>
<dbReference type="PRINTS" id="PR00830">
    <property type="entry name" value="ENDOLAPTASE"/>
</dbReference>
<comment type="function">
    <text evidence="9 12">Required for vesicle-mediated transport. Catalyzes the fusion of transport vesicles within the Golgi cisternae. Is also required for transport from the endoplasmic reticulum to the Golgi stack. Seems to function as a fusion protein required for the delivery of cargo proteins to all compartments of the Golgi stack independent of vesicle origin.</text>
</comment>
<dbReference type="GO" id="GO:0005795">
    <property type="term" value="C:Golgi stack"/>
    <property type="evidence" value="ECO:0007669"/>
    <property type="project" value="TreeGrafter"/>
</dbReference>
<dbReference type="Gene3D" id="3.10.330.10">
    <property type="match status" value="1"/>
</dbReference>
<evidence type="ECO:0000256" key="4">
    <source>
        <dbReference type="ARBA" id="ARBA00022490"/>
    </source>
</evidence>
<gene>
    <name evidence="14" type="ORF">Amon01_000582600</name>
</gene>
<keyword evidence="4 12" id="KW-0963">Cytoplasm</keyword>
<keyword evidence="3 12" id="KW-0813">Transport</keyword>
<dbReference type="Pfam" id="PF02933">
    <property type="entry name" value="CDC48_2"/>
    <property type="match status" value="1"/>
</dbReference>
<sequence>MAKEFVTKFNNLVLQPTQLLIFEFKGMYFELKVQSTQVVELAKIALDEVPVSSNVTNRGIVVSQTVVNFYKGQNSAVNLKASMNRPKADAIIRPDFKFEDMGIGGLDKEFTSIFRRAFASRIFPPALIEKLGIQHVKGMLLYGPPGTGKTLIARQIGKMLNAREPKIVNGPDMLSKYVGESEGNIRKLFQDAEDEYKKKGEESSLHIIIFDELDSVFKQRGSKSDGTGVADNLVNQLLAKMDGVEQLNNILVIGMTNRKDLIDNALLRPGRFEVQVEIHLPDEPGRLQILEIKTKKMRDNKGLGQDVDLPQLAKLTKNFSGAEIEGLIKSATSFALNKHIKIGTIGSIKSDFENTILDMSCFLSALDEVKPAFGVHEEDLQDKMKGGILKYSSKIDNIIQRVQRDIEQTKKSERFNFSSLLLYGPGGSGKTALASFLALQSKFPFIRMISADEMIGMSEPNKVSHIDNTFRDAYRSPLNILIVDDIEAIIDYVPIGPRFSSVVLRALVTRLKSSPPDGKRLIVMSTTSNYTLLKHLDILNCFNDEIPINNLCNLSDLNNVMQLTSFGSDQVRQSVLSKLRDVFHTDQISIPVKKVLYNIDTCKFGADPIEDLVQLMIESNQRV</sequence>
<feature type="domain" description="AAA+ ATPase" evidence="13">
    <location>
        <begin position="135"/>
        <end position="282"/>
    </location>
</feature>
<dbReference type="FunFam" id="1.10.8.60:FF:000026">
    <property type="entry name" value="vesicle-fusing ATPase isoform X1"/>
    <property type="match status" value="1"/>
</dbReference>
<dbReference type="SMART" id="SM00382">
    <property type="entry name" value="AAA"/>
    <property type="match status" value="2"/>
</dbReference>
<dbReference type="SUPFAM" id="SSF54585">
    <property type="entry name" value="Cdc48 domain 2-like"/>
    <property type="match status" value="1"/>
</dbReference>
<comment type="subcellular location">
    <subcellularLocation>
        <location evidence="1 12">Cytoplasm</location>
    </subcellularLocation>
</comment>
<dbReference type="OrthoDB" id="9982946at2759"/>
<evidence type="ECO:0000259" key="13">
    <source>
        <dbReference type="SMART" id="SM00382"/>
    </source>
</evidence>
<keyword evidence="12" id="KW-0378">Hydrolase</keyword>
<feature type="domain" description="AAA+ ATPase" evidence="13">
    <location>
        <begin position="416"/>
        <end position="552"/>
    </location>
</feature>
<evidence type="ECO:0000256" key="2">
    <source>
        <dbReference type="ARBA" id="ARBA00006914"/>
    </source>
</evidence>
<dbReference type="InterPro" id="IPR039812">
    <property type="entry name" value="Vesicle-fus_ATPase"/>
</dbReference>
<evidence type="ECO:0000256" key="10">
    <source>
        <dbReference type="ARBA" id="ARBA00068637"/>
    </source>
</evidence>
<dbReference type="InterPro" id="IPR004201">
    <property type="entry name" value="Cdc48_dom2"/>
</dbReference>
<dbReference type="InterPro" id="IPR027417">
    <property type="entry name" value="P-loop_NTPase"/>
</dbReference>
<dbReference type="InterPro" id="IPR003593">
    <property type="entry name" value="AAA+_ATPase"/>
</dbReference>
<evidence type="ECO:0000256" key="7">
    <source>
        <dbReference type="ARBA" id="ARBA00022840"/>
    </source>
</evidence>
<dbReference type="Proteomes" id="UP001165063">
    <property type="component" value="Unassembled WGS sequence"/>
</dbReference>
<dbReference type="GO" id="GO:0006891">
    <property type="term" value="P:intra-Golgi vesicle-mediated transport"/>
    <property type="evidence" value="ECO:0007669"/>
    <property type="project" value="TreeGrafter"/>
</dbReference>